<sequence length="157" mass="17269">MKTYRGIEVLRALWGAALLIDPDRVLRVVDSDGVDGRSRAVVRILGARQLVQASFSGLRPSPEVLAMGVWIDTVHSLSAVALALAVRRRARAGYIDATIAGAWSAAGYRDLSRAAPRTQPGPLDKLAEFVLHYLPGGRRLRERVTSARHRPRSPRQR</sequence>
<evidence type="ECO:0000313" key="2">
    <source>
        <dbReference type="Proteomes" id="UP000005442"/>
    </source>
</evidence>
<organism evidence="1 2">
    <name type="scientific">Mycolicibacterium rhodesiae (strain NBB3)</name>
    <name type="common">Mycobacterium rhodesiae</name>
    <dbReference type="NCBI Taxonomy" id="710685"/>
    <lineage>
        <taxon>Bacteria</taxon>
        <taxon>Bacillati</taxon>
        <taxon>Actinomycetota</taxon>
        <taxon>Actinomycetes</taxon>
        <taxon>Mycobacteriales</taxon>
        <taxon>Mycobacteriaceae</taxon>
        <taxon>Mycolicibacterium</taxon>
    </lineage>
</organism>
<protein>
    <submittedName>
        <fullName evidence="1">Uncharacterized protein</fullName>
    </submittedName>
</protein>
<evidence type="ECO:0000313" key="1">
    <source>
        <dbReference type="EMBL" id="AEV71493.1"/>
    </source>
</evidence>
<accession>G8RRQ2</accession>
<dbReference type="AlphaFoldDB" id="G8RRQ2"/>
<dbReference type="PATRIC" id="fig|710685.3.peg.869"/>
<gene>
    <name evidence="1" type="ordered locus">MycrhN_0862</name>
</gene>
<dbReference type="KEGG" id="mrh:MycrhN_0862"/>
<keyword evidence="2" id="KW-1185">Reference proteome</keyword>
<dbReference type="Proteomes" id="UP000005442">
    <property type="component" value="Chromosome"/>
</dbReference>
<dbReference type="STRING" id="710685.MycrhN_0862"/>
<reference evidence="1 2" key="1">
    <citation type="submission" date="2011-12" db="EMBL/GenBank/DDBJ databases">
        <title>Complete sequence of Mycobacterium rhodesiae NBB3.</title>
        <authorList>
            <consortium name="US DOE Joint Genome Institute"/>
            <person name="Lucas S."/>
            <person name="Han J."/>
            <person name="Lapidus A."/>
            <person name="Cheng J.-F."/>
            <person name="Goodwin L."/>
            <person name="Pitluck S."/>
            <person name="Peters L."/>
            <person name="Mikhailova N."/>
            <person name="Gu W."/>
            <person name="Detter J.C."/>
            <person name="Han C."/>
            <person name="Tapia R."/>
            <person name="Land M."/>
            <person name="Hauser L."/>
            <person name="Kyrpides N."/>
            <person name="Ivanova N."/>
            <person name="Pagani I."/>
            <person name="Mattes T."/>
            <person name="Holmes A."/>
            <person name="Rutledge P."/>
            <person name="Paulsen I."/>
            <person name="Coleman N."/>
            <person name="Woyke T."/>
        </authorList>
    </citation>
    <scope>NUCLEOTIDE SEQUENCE [LARGE SCALE GENOMIC DNA]</scope>
    <source>
        <strain evidence="1 2">NBB3</strain>
    </source>
</reference>
<dbReference type="EMBL" id="CP003169">
    <property type="protein sequence ID" value="AEV71493.1"/>
    <property type="molecule type" value="Genomic_DNA"/>
</dbReference>
<dbReference type="OrthoDB" id="4734201at2"/>
<name>G8RRQ2_MYCRN</name>
<dbReference type="eggNOG" id="ENOG50328Z4">
    <property type="taxonomic scope" value="Bacteria"/>
</dbReference>
<dbReference type="RefSeq" id="WP_014209308.1">
    <property type="nucleotide sequence ID" value="NC_016604.1"/>
</dbReference>
<dbReference type="HOGENOM" id="CLU_143464_0_0_11"/>
<proteinExistence type="predicted"/>